<proteinExistence type="predicted"/>
<feature type="region of interest" description="Disordered" evidence="1">
    <location>
        <begin position="1"/>
        <end position="53"/>
    </location>
</feature>
<accession>A0AA38C8H9</accession>
<name>A0AA38C8H9_TAXCH</name>
<reference evidence="2 3" key="1">
    <citation type="journal article" date="2021" name="Nat. Plants">
        <title>The Taxus genome provides insights into paclitaxel biosynthesis.</title>
        <authorList>
            <person name="Xiong X."/>
            <person name="Gou J."/>
            <person name="Liao Q."/>
            <person name="Li Y."/>
            <person name="Zhou Q."/>
            <person name="Bi G."/>
            <person name="Li C."/>
            <person name="Du R."/>
            <person name="Wang X."/>
            <person name="Sun T."/>
            <person name="Guo L."/>
            <person name="Liang H."/>
            <person name="Lu P."/>
            <person name="Wu Y."/>
            <person name="Zhang Z."/>
            <person name="Ro D.K."/>
            <person name="Shang Y."/>
            <person name="Huang S."/>
            <person name="Yan J."/>
        </authorList>
    </citation>
    <scope>NUCLEOTIDE SEQUENCE [LARGE SCALE GENOMIC DNA]</scope>
    <source>
        <strain evidence="2">Ta-2019</strain>
    </source>
</reference>
<evidence type="ECO:0000313" key="3">
    <source>
        <dbReference type="Proteomes" id="UP000824469"/>
    </source>
</evidence>
<evidence type="ECO:0000256" key="1">
    <source>
        <dbReference type="SAM" id="MobiDB-lite"/>
    </source>
</evidence>
<feature type="non-terminal residue" evidence="2">
    <location>
        <position position="1"/>
    </location>
</feature>
<organism evidence="2 3">
    <name type="scientific">Taxus chinensis</name>
    <name type="common">Chinese yew</name>
    <name type="synonym">Taxus wallichiana var. chinensis</name>
    <dbReference type="NCBI Taxonomy" id="29808"/>
    <lineage>
        <taxon>Eukaryota</taxon>
        <taxon>Viridiplantae</taxon>
        <taxon>Streptophyta</taxon>
        <taxon>Embryophyta</taxon>
        <taxon>Tracheophyta</taxon>
        <taxon>Spermatophyta</taxon>
        <taxon>Pinopsida</taxon>
        <taxon>Pinidae</taxon>
        <taxon>Conifers II</taxon>
        <taxon>Cupressales</taxon>
        <taxon>Taxaceae</taxon>
        <taxon>Taxus</taxon>
    </lineage>
</organism>
<dbReference type="Proteomes" id="UP000824469">
    <property type="component" value="Unassembled WGS sequence"/>
</dbReference>
<sequence>YRHSRPQVRGPGCTHSVEIQGCNRAPRQGQGEATSSWRLAPGDVPDQGPKRGP</sequence>
<protein>
    <submittedName>
        <fullName evidence="2">Uncharacterized protein</fullName>
    </submittedName>
</protein>
<dbReference type="EMBL" id="JAHRHJ020003192">
    <property type="protein sequence ID" value="KAH9292282.1"/>
    <property type="molecule type" value="Genomic_DNA"/>
</dbReference>
<gene>
    <name evidence="2" type="ORF">KI387_042530</name>
</gene>
<dbReference type="AlphaFoldDB" id="A0AA38C8H9"/>
<evidence type="ECO:0000313" key="2">
    <source>
        <dbReference type="EMBL" id="KAH9292282.1"/>
    </source>
</evidence>
<keyword evidence="3" id="KW-1185">Reference proteome</keyword>
<comment type="caution">
    <text evidence="2">The sequence shown here is derived from an EMBL/GenBank/DDBJ whole genome shotgun (WGS) entry which is preliminary data.</text>
</comment>